<evidence type="ECO:0000313" key="5">
    <source>
        <dbReference type="EMBL" id="TDR82619.1"/>
    </source>
</evidence>
<evidence type="ECO:0000256" key="1">
    <source>
        <dbReference type="ARBA" id="ARBA00004442"/>
    </source>
</evidence>
<dbReference type="Pfam" id="PF13505">
    <property type="entry name" value="OMP_b-brl"/>
    <property type="match status" value="1"/>
</dbReference>
<protein>
    <submittedName>
        <fullName evidence="5">Opacity protein-like surface antigen</fullName>
    </submittedName>
</protein>
<evidence type="ECO:0000256" key="3">
    <source>
        <dbReference type="SAM" id="SignalP"/>
    </source>
</evidence>
<dbReference type="Proteomes" id="UP000295611">
    <property type="component" value="Unassembled WGS sequence"/>
</dbReference>
<dbReference type="RefSeq" id="WP_166642095.1">
    <property type="nucleotide sequence ID" value="NZ_SNZP01000001.1"/>
</dbReference>
<evidence type="ECO:0000256" key="2">
    <source>
        <dbReference type="ARBA" id="ARBA00022729"/>
    </source>
</evidence>
<comment type="subcellular location">
    <subcellularLocation>
        <location evidence="1">Cell outer membrane</location>
    </subcellularLocation>
</comment>
<keyword evidence="2 3" id="KW-0732">Signal</keyword>
<evidence type="ECO:0000313" key="6">
    <source>
        <dbReference type="Proteomes" id="UP000295611"/>
    </source>
</evidence>
<name>A0A4V3DVX5_9NEIS</name>
<dbReference type="InterPro" id="IPR027385">
    <property type="entry name" value="Beta-barrel_OMP"/>
</dbReference>
<dbReference type="InterPro" id="IPR011250">
    <property type="entry name" value="OMP/PagP_B-barrel"/>
</dbReference>
<gene>
    <name evidence="5" type="ORF">DFP86_1014</name>
</gene>
<sequence>MQMKQIRLAMFAAALVAGSAFAAQPFVGPSVGLSVSSVHTDVDFSGGLNNSMSSNRTAFDLNAGYGMELAPKVVLNGAMSINLNQPSAGSLGYSSTNSVTGKFKDRWSLSLAPGYLITPKLMAYGKVAYQYANIEVNDSAFPAQGAQTLHFHGWGYGIGVAYAPVDHLETSLEVQKTEYSTQRMNASTGRPTTTAVTLGAAWRF</sequence>
<dbReference type="GO" id="GO:0009279">
    <property type="term" value="C:cell outer membrane"/>
    <property type="evidence" value="ECO:0007669"/>
    <property type="project" value="UniProtKB-SubCell"/>
</dbReference>
<feature type="chain" id="PRO_5020534268" evidence="3">
    <location>
        <begin position="23"/>
        <end position="204"/>
    </location>
</feature>
<dbReference type="EMBL" id="SNZP01000001">
    <property type="protein sequence ID" value="TDR82619.1"/>
    <property type="molecule type" value="Genomic_DNA"/>
</dbReference>
<reference evidence="5 6" key="1">
    <citation type="submission" date="2019-03" db="EMBL/GenBank/DDBJ databases">
        <title>Genomic Encyclopedia of Type Strains, Phase III (KMG-III): the genomes of soil and plant-associated and newly described type strains.</title>
        <authorList>
            <person name="Whitman W."/>
        </authorList>
    </citation>
    <scope>NUCLEOTIDE SEQUENCE [LARGE SCALE GENOMIC DNA]</scope>
    <source>
        <strain evidence="5 6">CECT 8976</strain>
    </source>
</reference>
<accession>A0A4V3DVX5</accession>
<comment type="caution">
    <text evidence="5">The sequence shown here is derived from an EMBL/GenBank/DDBJ whole genome shotgun (WGS) entry which is preliminary data.</text>
</comment>
<feature type="signal peptide" evidence="3">
    <location>
        <begin position="1"/>
        <end position="22"/>
    </location>
</feature>
<proteinExistence type="predicted"/>
<dbReference type="Gene3D" id="2.40.160.20">
    <property type="match status" value="1"/>
</dbReference>
<dbReference type="SUPFAM" id="SSF56925">
    <property type="entry name" value="OMPA-like"/>
    <property type="match status" value="1"/>
</dbReference>
<organism evidence="5 6">
    <name type="scientific">Paludibacterium purpuratum</name>
    <dbReference type="NCBI Taxonomy" id="1144873"/>
    <lineage>
        <taxon>Bacteria</taxon>
        <taxon>Pseudomonadati</taxon>
        <taxon>Pseudomonadota</taxon>
        <taxon>Betaproteobacteria</taxon>
        <taxon>Neisseriales</taxon>
        <taxon>Chromobacteriaceae</taxon>
        <taxon>Paludibacterium</taxon>
    </lineage>
</organism>
<dbReference type="AlphaFoldDB" id="A0A4V3DVX5"/>
<keyword evidence="6" id="KW-1185">Reference proteome</keyword>
<evidence type="ECO:0000259" key="4">
    <source>
        <dbReference type="Pfam" id="PF13505"/>
    </source>
</evidence>
<feature type="domain" description="Outer membrane protein beta-barrel" evidence="4">
    <location>
        <begin position="11"/>
        <end position="204"/>
    </location>
</feature>